<dbReference type="Pfam" id="PF04313">
    <property type="entry name" value="HSDR_N"/>
    <property type="match status" value="1"/>
</dbReference>
<name>A0ABN1IYJ6_9FLAO</name>
<sequence>MPSNKEMLFQDHLCAFLSTEHQYETFEASRLKNDNHIIEKDLIAFIKNTQEHKYQELQENFGTDADREIIKALELAITKKELWLVIREGLTVKGTKVLLYAQKPRSATNTAQAENYAKNTFTYKKEYYYNPNNQERIDIAIWLNGLPIIVLELKHEDEGQDVNDAIYESFLNRDLQNPIYKNPFLYVALSNTEAKIATNPSSEKNFRWFNASLQNKAETQGEYPVEHVYRYALSPENICHYLEHYLVFVPAKQKEVDGEWQTTASFTIFPRYHQFRASKSLAEDVKDFVENKQSLGKKYLINHSAGAGKTLTIAWMADRLDSLYTSNGKKVFDNIIILTDRNALDKNVKDDLEMFTHLSTKLNFAKRSKHLAEYLEKDRDIIVTTIHKFAHIQEKLENDKILQNRNVAFLIDEAHRSQDGKMALTMRKFFNDDEAEASETDEDETLKELQKLNISNQVFVAFTATTTPKTVSFFGEPFDVYSEEEAIAEGYILDVAHNIISYETLYNLKLKEAIPEKDFPIGIVSKLLKNIAYEDDAIIQYKAEVIVKLFEEKVVPSIKGQGKAMVVTSSRIAGLKYFNTLKTILEDKESEWKVLYAFSDFTHPITKGKIEENTVNQLNGKLIEDVFAEEGNRILVVANKFQTGFDQPLLSTMFLDKSINGVNAIQTVSRLNRKHKDKEQEDILVIDFTNNAQNIFDAFNKHRKGSPYKEKQPEKQVLVDLFEEIVNLNVFTVEEIELYVNAFIDAELEATERNSTADAILSNLNQDYRNTFKKKLPELEAQKSYVSLLRRYTKLYYFIAQFFELTSELNEFIVFAEVMGEILIRKGKASEMKEFLKKVELSKGAVKFQGTKTNLTVAGKPKKKTGLKTGKGGHEIPRTTIESAIKEIKEKFQISEEDAILIKEIVEEVSETTSTKETVIANKNNEVYLKTSAEPRVQSEVKDEYIKRDLWDKLDDPMYVQKGGIISLIGKTVIRNLIQTG</sequence>
<evidence type="ECO:0000313" key="2">
    <source>
        <dbReference type="EMBL" id="GAA0723823.1"/>
    </source>
</evidence>
<accession>A0ABN1IYJ6</accession>
<dbReference type="Pfam" id="PF18766">
    <property type="entry name" value="SWI2_SNF2"/>
    <property type="match status" value="1"/>
</dbReference>
<dbReference type="InterPro" id="IPR027417">
    <property type="entry name" value="P-loop_NTPase"/>
</dbReference>
<dbReference type="InterPro" id="IPR007409">
    <property type="entry name" value="Restrct_endonuc_type1_HsdR_N"/>
</dbReference>
<dbReference type="Pfam" id="PF22679">
    <property type="entry name" value="T1R_D3-like"/>
    <property type="match status" value="1"/>
</dbReference>
<evidence type="ECO:0000313" key="3">
    <source>
        <dbReference type="Proteomes" id="UP001501758"/>
    </source>
</evidence>
<dbReference type="PANTHER" id="PTHR42927">
    <property type="entry name" value="HELICASE SUPERFAMILY 1 AND 2 DOMAIN-CONTAINING PROTEIN"/>
    <property type="match status" value="1"/>
</dbReference>
<feature type="domain" description="Helicase ATP-binding" evidence="1">
    <location>
        <begin position="266"/>
        <end position="495"/>
    </location>
</feature>
<dbReference type="Gene3D" id="3.40.50.300">
    <property type="entry name" value="P-loop containing nucleotide triphosphate hydrolases"/>
    <property type="match status" value="2"/>
</dbReference>
<dbReference type="EMBL" id="BAAAGE010000002">
    <property type="protein sequence ID" value="GAA0723823.1"/>
    <property type="molecule type" value="Genomic_DNA"/>
</dbReference>
<dbReference type="Gene3D" id="3.90.1570.50">
    <property type="match status" value="1"/>
</dbReference>
<keyword evidence="2" id="KW-0347">Helicase</keyword>
<dbReference type="PANTHER" id="PTHR42927:SF1">
    <property type="entry name" value="HELICASE SUPERFAMILY 1 AND 2 DOMAIN-CONTAINING PROTEIN"/>
    <property type="match status" value="1"/>
</dbReference>
<dbReference type="SMART" id="SM00487">
    <property type="entry name" value="DEXDc"/>
    <property type="match status" value="1"/>
</dbReference>
<dbReference type="SUPFAM" id="SSF52540">
    <property type="entry name" value="P-loop containing nucleoside triphosphate hydrolases"/>
    <property type="match status" value="1"/>
</dbReference>
<dbReference type="InterPro" id="IPR014001">
    <property type="entry name" value="Helicase_ATP-bd"/>
</dbReference>
<keyword evidence="2" id="KW-0067">ATP-binding</keyword>
<dbReference type="InterPro" id="IPR040980">
    <property type="entry name" value="SWI2_SNF2"/>
</dbReference>
<dbReference type="InterPro" id="IPR055180">
    <property type="entry name" value="HsdR_RecA-like_helicase_dom_2"/>
</dbReference>
<dbReference type="GO" id="GO:0004386">
    <property type="term" value="F:helicase activity"/>
    <property type="evidence" value="ECO:0007669"/>
    <property type="project" value="UniProtKB-KW"/>
</dbReference>
<protein>
    <submittedName>
        <fullName evidence="2">DEAD/DEAH box helicase family protein</fullName>
    </submittedName>
</protein>
<proteinExistence type="predicted"/>
<keyword evidence="2" id="KW-0378">Hydrolase</keyword>
<organism evidence="2 3">
    <name type="scientific">Aquimarina litoralis</name>
    <dbReference type="NCBI Taxonomy" id="584605"/>
    <lineage>
        <taxon>Bacteria</taxon>
        <taxon>Pseudomonadati</taxon>
        <taxon>Bacteroidota</taxon>
        <taxon>Flavobacteriia</taxon>
        <taxon>Flavobacteriales</taxon>
        <taxon>Flavobacteriaceae</taxon>
        <taxon>Aquimarina</taxon>
    </lineage>
</organism>
<evidence type="ECO:0000259" key="1">
    <source>
        <dbReference type="SMART" id="SM00487"/>
    </source>
</evidence>
<comment type="caution">
    <text evidence="2">The sequence shown here is derived from an EMBL/GenBank/DDBJ whole genome shotgun (WGS) entry which is preliminary data.</text>
</comment>
<gene>
    <name evidence="2" type="ORF">GCM10009430_27670</name>
</gene>
<dbReference type="Proteomes" id="UP001501758">
    <property type="component" value="Unassembled WGS sequence"/>
</dbReference>
<reference evidence="2 3" key="1">
    <citation type="journal article" date="2019" name="Int. J. Syst. Evol. Microbiol.">
        <title>The Global Catalogue of Microorganisms (GCM) 10K type strain sequencing project: providing services to taxonomists for standard genome sequencing and annotation.</title>
        <authorList>
            <consortium name="The Broad Institute Genomics Platform"/>
            <consortium name="The Broad Institute Genome Sequencing Center for Infectious Disease"/>
            <person name="Wu L."/>
            <person name="Ma J."/>
        </authorList>
    </citation>
    <scope>NUCLEOTIDE SEQUENCE [LARGE SCALE GENOMIC DNA]</scope>
    <source>
        <strain evidence="2 3">JCM 15974</strain>
    </source>
</reference>
<dbReference type="RefSeq" id="WP_343912883.1">
    <property type="nucleotide sequence ID" value="NZ_BAAAGE010000002.1"/>
</dbReference>
<keyword evidence="2" id="KW-0547">Nucleotide-binding</keyword>
<keyword evidence="3" id="KW-1185">Reference proteome</keyword>